<dbReference type="Pfam" id="PF00160">
    <property type="entry name" value="Pro_isomerase"/>
    <property type="match status" value="1"/>
</dbReference>
<feature type="non-terminal residue" evidence="6">
    <location>
        <position position="1"/>
    </location>
</feature>
<dbReference type="PANTHER" id="PTHR45625:SF4">
    <property type="entry name" value="PEPTIDYLPROLYL ISOMERASE DOMAIN AND WD REPEAT-CONTAINING PROTEIN 1"/>
    <property type="match status" value="1"/>
</dbReference>
<keyword evidence="2" id="KW-0697">Rotamase</keyword>
<proteinExistence type="predicted"/>
<dbReference type="InterPro" id="IPR044666">
    <property type="entry name" value="Cyclophilin_A-like"/>
</dbReference>
<dbReference type="InterPro" id="IPR046357">
    <property type="entry name" value="PPIase_dom_sf"/>
</dbReference>
<dbReference type="AlphaFoldDB" id="A0A382QSP6"/>
<reference evidence="6" key="1">
    <citation type="submission" date="2018-05" db="EMBL/GenBank/DDBJ databases">
        <authorList>
            <person name="Lanie J.A."/>
            <person name="Ng W.-L."/>
            <person name="Kazmierczak K.M."/>
            <person name="Andrzejewski T.M."/>
            <person name="Davidsen T.M."/>
            <person name="Wayne K.J."/>
            <person name="Tettelin H."/>
            <person name="Glass J.I."/>
            <person name="Rusch D."/>
            <person name="Podicherti R."/>
            <person name="Tsui H.-C.T."/>
            <person name="Winkler M.E."/>
        </authorList>
    </citation>
    <scope>NUCLEOTIDE SEQUENCE</scope>
</reference>
<dbReference type="Pfam" id="PF00254">
    <property type="entry name" value="FKBP_C"/>
    <property type="match status" value="1"/>
</dbReference>
<feature type="domain" description="PPIase FKBP-type" evidence="4">
    <location>
        <begin position="214"/>
        <end position="302"/>
    </location>
</feature>
<organism evidence="6">
    <name type="scientific">marine metagenome</name>
    <dbReference type="NCBI Taxonomy" id="408172"/>
    <lineage>
        <taxon>unclassified sequences</taxon>
        <taxon>metagenomes</taxon>
        <taxon>ecological metagenomes</taxon>
    </lineage>
</organism>
<evidence type="ECO:0000259" key="4">
    <source>
        <dbReference type="PROSITE" id="PS50059"/>
    </source>
</evidence>
<dbReference type="GO" id="GO:0003755">
    <property type="term" value="F:peptidyl-prolyl cis-trans isomerase activity"/>
    <property type="evidence" value="ECO:0007669"/>
    <property type="project" value="UniProtKB-KW"/>
</dbReference>
<dbReference type="EC" id="5.2.1.8" evidence="1"/>
<evidence type="ECO:0000259" key="5">
    <source>
        <dbReference type="PROSITE" id="PS50072"/>
    </source>
</evidence>
<dbReference type="SUPFAM" id="SSF54534">
    <property type="entry name" value="FKBP-like"/>
    <property type="match status" value="1"/>
</dbReference>
<dbReference type="PRINTS" id="PR00153">
    <property type="entry name" value="CSAPPISMRASE"/>
</dbReference>
<dbReference type="InterPro" id="IPR029000">
    <property type="entry name" value="Cyclophilin-like_dom_sf"/>
</dbReference>
<dbReference type="FunFam" id="3.10.50.40:FF:000047">
    <property type="entry name" value="Peptidylprolyl isomerase"/>
    <property type="match status" value="1"/>
</dbReference>
<dbReference type="PROSITE" id="PS50072">
    <property type="entry name" value="CSA_PPIASE_2"/>
    <property type="match status" value="1"/>
</dbReference>
<dbReference type="Gene3D" id="3.10.50.40">
    <property type="match status" value="1"/>
</dbReference>
<accession>A0A382QSP6</accession>
<dbReference type="InterPro" id="IPR002130">
    <property type="entry name" value="Cyclophilin-type_PPIase_dom"/>
</dbReference>
<evidence type="ECO:0000256" key="1">
    <source>
        <dbReference type="ARBA" id="ARBA00013194"/>
    </source>
</evidence>
<dbReference type="SUPFAM" id="SSF50891">
    <property type="entry name" value="Cyclophilin-like"/>
    <property type="match status" value="1"/>
</dbReference>
<dbReference type="Gene3D" id="2.40.100.10">
    <property type="entry name" value="Cyclophilin-like"/>
    <property type="match status" value="1"/>
</dbReference>
<sequence length="302" mass="32897">IETSKGEIVLFLEFKKTPMTVANFVGLAEGNLENTAKPLGEPYYDGIKFHRVINDFMIQGGDPTGTGGGGPGYKFPDEIHPDLKHSGAGIFSMANSGPGTNGSQFFITHKATPWLDGKHTVFGHVISGQEVVNSIMQNDIIEKVTITRKGEEAESFDAPKVFKEKQEEITEKKKLDNQKQAEGLSKLTEGATTTESGLKYVILKEGDGEKPQSGQTVSVHYSGYLVDGTKFDSSHDRNKPFEFPLGKRKVIKGWDEGVALLNVGSKAKFIIPPELGYGKRGAGRLIPPNATLVFEVELLSIK</sequence>
<evidence type="ECO:0000256" key="2">
    <source>
        <dbReference type="ARBA" id="ARBA00023110"/>
    </source>
</evidence>
<keyword evidence="3" id="KW-0413">Isomerase</keyword>
<dbReference type="EMBL" id="UINC01116256">
    <property type="protein sequence ID" value="SVC87862.1"/>
    <property type="molecule type" value="Genomic_DNA"/>
</dbReference>
<protein>
    <recommendedName>
        <fullName evidence="1">peptidylprolyl isomerase</fullName>
        <ecNumber evidence="1">5.2.1.8</ecNumber>
    </recommendedName>
</protein>
<dbReference type="CDD" id="cd00317">
    <property type="entry name" value="cyclophilin"/>
    <property type="match status" value="1"/>
</dbReference>
<dbReference type="PANTHER" id="PTHR45625">
    <property type="entry name" value="PEPTIDYL-PROLYL CIS-TRANS ISOMERASE-RELATED"/>
    <property type="match status" value="1"/>
</dbReference>
<evidence type="ECO:0000256" key="3">
    <source>
        <dbReference type="ARBA" id="ARBA00023235"/>
    </source>
</evidence>
<evidence type="ECO:0000313" key="6">
    <source>
        <dbReference type="EMBL" id="SVC87862.1"/>
    </source>
</evidence>
<feature type="domain" description="PPIase cyclophilin-type" evidence="5">
    <location>
        <begin position="1"/>
        <end position="135"/>
    </location>
</feature>
<dbReference type="PROSITE" id="PS50059">
    <property type="entry name" value="FKBP_PPIASE"/>
    <property type="match status" value="1"/>
</dbReference>
<dbReference type="InterPro" id="IPR001179">
    <property type="entry name" value="PPIase_FKBP_dom"/>
</dbReference>
<gene>
    <name evidence="6" type="ORF">METZ01_LOCUS340716</name>
</gene>
<name>A0A382QSP6_9ZZZZ</name>